<organism evidence="3 4">
    <name type="scientific">Thlaspi arvense</name>
    <name type="common">Field penny-cress</name>
    <dbReference type="NCBI Taxonomy" id="13288"/>
    <lineage>
        <taxon>Eukaryota</taxon>
        <taxon>Viridiplantae</taxon>
        <taxon>Streptophyta</taxon>
        <taxon>Embryophyta</taxon>
        <taxon>Tracheophyta</taxon>
        <taxon>Spermatophyta</taxon>
        <taxon>Magnoliopsida</taxon>
        <taxon>eudicotyledons</taxon>
        <taxon>Gunneridae</taxon>
        <taxon>Pentapetalae</taxon>
        <taxon>rosids</taxon>
        <taxon>malvids</taxon>
        <taxon>Brassicales</taxon>
        <taxon>Brassicaceae</taxon>
        <taxon>Thlaspideae</taxon>
        <taxon>Thlaspi</taxon>
    </lineage>
</organism>
<protein>
    <submittedName>
        <fullName evidence="3">Uncharacterized protein</fullName>
    </submittedName>
</protein>
<accession>A0AAU9R839</accession>
<feature type="region of interest" description="Disordered" evidence="1">
    <location>
        <begin position="175"/>
        <end position="257"/>
    </location>
</feature>
<dbReference type="EMBL" id="OU466857">
    <property type="protein sequence ID" value="CAH2036102.1"/>
    <property type="molecule type" value="Genomic_DNA"/>
</dbReference>
<gene>
    <name evidence="3" type="ORF">TAV2_LOCUS2806</name>
</gene>
<dbReference type="PANTHER" id="PTHR35698:SF2">
    <property type="entry name" value="DNA-BINDING PROTEIN RHL1"/>
    <property type="match status" value="1"/>
</dbReference>
<evidence type="ECO:0000313" key="3">
    <source>
        <dbReference type="EMBL" id="CAH2036102.1"/>
    </source>
</evidence>
<reference evidence="3 4" key="1">
    <citation type="submission" date="2022-03" db="EMBL/GenBank/DDBJ databases">
        <authorList>
            <person name="Nunn A."/>
            <person name="Chopra R."/>
            <person name="Nunn A."/>
            <person name="Contreras Garrido A."/>
        </authorList>
    </citation>
    <scope>NUCLEOTIDE SEQUENCE [LARGE SCALE GENOMIC DNA]</scope>
</reference>
<sequence>RKRLKTLAIDNKLLSDSPARCLSSLKPSKQVLKHHGTDIIRKSQRKNRFLFSFPGLLAPISGATIGDLDRLSTKNPVLYLNFPQIVFSESWWIGTEEENPEEARLDFPKELSQAAEQTEFDFRGGAGSAGSVKTQATPETGSQPTETDSPEVEMEEFLSDDGEFMDDKIQVTPVQVTPVRQSQRNSGKKFNFAETSPEDSSGESDGNTSDEEDVKPPLEPDSSTRGREEVEAGTAASAGEFLTELPAKKEKSNSRDGKLVQATVANLFKKAEKKTADERNFMQIGGLTPAIASTELGKVQIPSPHIKPEATAVAKASAFGASNLSQTNKIKLPTHMSIAK</sequence>
<feature type="compositionally biased region" description="Basic and acidic residues" evidence="1">
    <location>
        <begin position="246"/>
        <end position="257"/>
    </location>
</feature>
<feature type="non-terminal residue" evidence="3">
    <location>
        <position position="340"/>
    </location>
</feature>
<keyword evidence="4" id="KW-1185">Reference proteome</keyword>
<feature type="compositionally biased region" description="Basic and acidic residues" evidence="1">
    <location>
        <begin position="214"/>
        <end position="230"/>
    </location>
</feature>
<keyword evidence="2" id="KW-1133">Transmembrane helix</keyword>
<dbReference type="Proteomes" id="UP000836841">
    <property type="component" value="Chromosome 1"/>
</dbReference>
<keyword evidence="2" id="KW-0472">Membrane</keyword>
<evidence type="ECO:0000256" key="2">
    <source>
        <dbReference type="SAM" id="Phobius"/>
    </source>
</evidence>
<dbReference type="AlphaFoldDB" id="A0AAU9R839"/>
<dbReference type="PANTHER" id="PTHR35698">
    <property type="entry name" value="DNA-BINDING PROTEIN RHL1"/>
    <property type="match status" value="1"/>
</dbReference>
<dbReference type="InterPro" id="IPR038859">
    <property type="entry name" value="RHL1"/>
</dbReference>
<keyword evidence="2" id="KW-0812">Transmembrane</keyword>
<feature type="compositionally biased region" description="Low complexity" evidence="1">
    <location>
        <begin position="175"/>
        <end position="184"/>
    </location>
</feature>
<evidence type="ECO:0000313" key="4">
    <source>
        <dbReference type="Proteomes" id="UP000836841"/>
    </source>
</evidence>
<feature type="region of interest" description="Disordered" evidence="1">
    <location>
        <begin position="121"/>
        <end position="155"/>
    </location>
</feature>
<proteinExistence type="predicted"/>
<name>A0AAU9R839_THLAR</name>
<feature type="compositionally biased region" description="Polar residues" evidence="1">
    <location>
        <begin position="131"/>
        <end position="147"/>
    </location>
</feature>
<feature type="transmembrane region" description="Helical" evidence="2">
    <location>
        <begin position="49"/>
        <end position="66"/>
    </location>
</feature>
<dbReference type="GO" id="GO:0042023">
    <property type="term" value="P:DNA endoreduplication"/>
    <property type="evidence" value="ECO:0007669"/>
    <property type="project" value="InterPro"/>
</dbReference>
<evidence type="ECO:0000256" key="1">
    <source>
        <dbReference type="SAM" id="MobiDB-lite"/>
    </source>
</evidence>
<feature type="compositionally biased region" description="Acidic residues" evidence="1">
    <location>
        <begin position="196"/>
        <end position="213"/>
    </location>
</feature>
<dbReference type="GO" id="GO:0003677">
    <property type="term" value="F:DNA binding"/>
    <property type="evidence" value="ECO:0007669"/>
    <property type="project" value="InterPro"/>
</dbReference>